<protein>
    <submittedName>
        <fullName evidence="1">McrBC 5-methylcytosine restriction system component</fullName>
    </submittedName>
</protein>
<dbReference type="AlphaFoldDB" id="A0A3D9RI98"/>
<proteinExistence type="predicted"/>
<name>A0A3D9RI98_9FLAO</name>
<evidence type="ECO:0000313" key="2">
    <source>
        <dbReference type="Proteomes" id="UP000256429"/>
    </source>
</evidence>
<reference evidence="1 2" key="1">
    <citation type="submission" date="2018-08" db="EMBL/GenBank/DDBJ databases">
        <title>Genomic Encyclopedia of Type Strains, Phase III (KMG-III): the genomes of soil and plant-associated and newly described type strains.</title>
        <authorList>
            <person name="Whitman W."/>
        </authorList>
    </citation>
    <scope>NUCLEOTIDE SEQUENCE [LARGE SCALE GENOMIC DNA]</scope>
    <source>
        <strain evidence="1 2">325-5</strain>
    </source>
</reference>
<dbReference type="OrthoDB" id="828100at2"/>
<dbReference type="InterPro" id="IPR019292">
    <property type="entry name" value="McrC"/>
</dbReference>
<sequence>MSNKTEIIRIGEHKDKRAIIDSESLNTYYFKNQKFGKYKSKNKPCFSIDNGVLSSHYYIGIDWLCEASNRAVYISPKLNEDGFETDYLKMLLTCLNDAEASKHINNIYEIKSEESPIEIDQSLDLLSPLLVIQYLNLVKQLVKKGLKKSYYREEKHLNARVKGKLLVSQTLKHYTYRNQPLKTICAFDTFGLNHPENKILKAGLLFVQKYLSSFPEYAALASNSLQYCLPAFEEVTMPKNISSLQHFKTSPFFSSYKEAISLAQLILKRFGHNIRTVEANKILTQPFWINMPLLFELYAFTFLRKTYGGDIHYQYKSNYQELDFLLNTEGLQMVIDTKYKTKYGRGKNNKEDIRQLSGYARMDKVYTELNNKPTNEVIDCLIIYPIRDKENQHNKLLNLKDKVPLDDYVGFYLLGLSVPCITNKIGVN</sequence>
<dbReference type="Proteomes" id="UP000256429">
    <property type="component" value="Unassembled WGS sequence"/>
</dbReference>
<comment type="caution">
    <text evidence="1">The sequence shown here is derived from an EMBL/GenBank/DDBJ whole genome shotgun (WGS) entry which is preliminary data.</text>
</comment>
<dbReference type="PANTHER" id="PTHR38733">
    <property type="entry name" value="PROTEIN MCRC"/>
    <property type="match status" value="1"/>
</dbReference>
<keyword evidence="2" id="KW-1185">Reference proteome</keyword>
<dbReference type="RefSeq" id="WP_115882708.1">
    <property type="nucleotide sequence ID" value="NZ_QTTQ01000013.1"/>
</dbReference>
<accession>A0A3D9RI98</accession>
<organism evidence="1 2">
    <name type="scientific">Lutibacter oceani</name>
    <dbReference type="NCBI Taxonomy" id="1853311"/>
    <lineage>
        <taxon>Bacteria</taxon>
        <taxon>Pseudomonadati</taxon>
        <taxon>Bacteroidota</taxon>
        <taxon>Flavobacteriia</taxon>
        <taxon>Flavobacteriales</taxon>
        <taxon>Flavobacteriaceae</taxon>
        <taxon>Lutibacter</taxon>
    </lineage>
</organism>
<dbReference type="EMBL" id="QTTQ01000013">
    <property type="protein sequence ID" value="REE78832.1"/>
    <property type="molecule type" value="Genomic_DNA"/>
</dbReference>
<dbReference type="Pfam" id="PF10117">
    <property type="entry name" value="McrBC"/>
    <property type="match status" value="1"/>
</dbReference>
<dbReference type="PANTHER" id="PTHR38733:SF1">
    <property type="entry name" value="TYPE IV METHYL-DIRECTED RESTRICTION ENZYME ECOKMCRBC"/>
    <property type="match status" value="1"/>
</dbReference>
<gene>
    <name evidence="1" type="ORF">BX611_2967</name>
</gene>
<evidence type="ECO:0000313" key="1">
    <source>
        <dbReference type="EMBL" id="REE78832.1"/>
    </source>
</evidence>